<dbReference type="Proteomes" id="UP000023152">
    <property type="component" value="Unassembled WGS sequence"/>
</dbReference>
<feature type="non-terminal residue" evidence="1">
    <location>
        <position position="1"/>
    </location>
</feature>
<keyword evidence="2" id="KW-1185">Reference proteome</keyword>
<evidence type="ECO:0000313" key="2">
    <source>
        <dbReference type="Proteomes" id="UP000023152"/>
    </source>
</evidence>
<accession>X6LJ11</accession>
<dbReference type="AlphaFoldDB" id="X6LJ11"/>
<sequence>KKKIFFKKKKKKKKRYKFDKFQDRYKDFSLSKTMEPRLKGNWDPESQDFTPSFKKTLALQHNMDPQQIEGLRKSLEWKEKFIVQERSDPDFDLYVDLNEITKAKSSSSSLP</sequence>
<gene>
    <name evidence="1" type="ORF">RFI_36293</name>
</gene>
<name>X6LJ11_RETFI</name>
<evidence type="ECO:0000313" key="1">
    <source>
        <dbReference type="EMBL" id="ETO01147.1"/>
    </source>
</evidence>
<proteinExistence type="predicted"/>
<reference evidence="1 2" key="1">
    <citation type="journal article" date="2013" name="Curr. Biol.">
        <title>The Genome of the Foraminiferan Reticulomyxa filosa.</title>
        <authorList>
            <person name="Glockner G."/>
            <person name="Hulsmann N."/>
            <person name="Schleicher M."/>
            <person name="Noegel A.A."/>
            <person name="Eichinger L."/>
            <person name="Gallinger C."/>
            <person name="Pawlowski J."/>
            <person name="Sierra R."/>
            <person name="Euteneuer U."/>
            <person name="Pillet L."/>
            <person name="Moustafa A."/>
            <person name="Platzer M."/>
            <person name="Groth M."/>
            <person name="Szafranski K."/>
            <person name="Schliwa M."/>
        </authorList>
    </citation>
    <scope>NUCLEOTIDE SEQUENCE [LARGE SCALE GENOMIC DNA]</scope>
</reference>
<organism evidence="1 2">
    <name type="scientific">Reticulomyxa filosa</name>
    <dbReference type="NCBI Taxonomy" id="46433"/>
    <lineage>
        <taxon>Eukaryota</taxon>
        <taxon>Sar</taxon>
        <taxon>Rhizaria</taxon>
        <taxon>Retaria</taxon>
        <taxon>Foraminifera</taxon>
        <taxon>Monothalamids</taxon>
        <taxon>Reticulomyxidae</taxon>
        <taxon>Reticulomyxa</taxon>
    </lineage>
</organism>
<comment type="caution">
    <text evidence="1">The sequence shown here is derived from an EMBL/GenBank/DDBJ whole genome shotgun (WGS) entry which is preliminary data.</text>
</comment>
<protein>
    <submittedName>
        <fullName evidence="1">Uncharacterized protein</fullName>
    </submittedName>
</protein>
<dbReference type="EMBL" id="ASPP01039060">
    <property type="protein sequence ID" value="ETO01147.1"/>
    <property type="molecule type" value="Genomic_DNA"/>
</dbReference>